<accession>A0AAD5USK7</accession>
<dbReference type="EMBL" id="JANAWD010000710">
    <property type="protein sequence ID" value="KAJ3476415.1"/>
    <property type="molecule type" value="Genomic_DNA"/>
</dbReference>
<gene>
    <name evidence="1" type="ORF">NLI96_g11172</name>
</gene>
<sequence length="138" mass="16225">MDPTAIVNTGLTPTISLWEYVRNRYSIRLNLTQSEEALAEATQLIYVILHTEEECARYPPERLREMQEWYNELSWQQRKVLNDKRGKKSKPWRYFSLARGARMLKTDSLALVDELQRSSREALGEFNNAVIQSRTQCD</sequence>
<reference evidence="1" key="1">
    <citation type="submission" date="2022-07" db="EMBL/GenBank/DDBJ databases">
        <title>Genome Sequence of Physisporinus lineatus.</title>
        <authorList>
            <person name="Buettner E."/>
        </authorList>
    </citation>
    <scope>NUCLEOTIDE SEQUENCE</scope>
    <source>
        <strain evidence="1">VT162</strain>
    </source>
</reference>
<organism evidence="1 2">
    <name type="scientific">Meripilus lineatus</name>
    <dbReference type="NCBI Taxonomy" id="2056292"/>
    <lineage>
        <taxon>Eukaryota</taxon>
        <taxon>Fungi</taxon>
        <taxon>Dikarya</taxon>
        <taxon>Basidiomycota</taxon>
        <taxon>Agaricomycotina</taxon>
        <taxon>Agaricomycetes</taxon>
        <taxon>Polyporales</taxon>
        <taxon>Meripilaceae</taxon>
        <taxon>Meripilus</taxon>
    </lineage>
</organism>
<dbReference type="Proteomes" id="UP001212997">
    <property type="component" value="Unassembled WGS sequence"/>
</dbReference>
<proteinExistence type="predicted"/>
<evidence type="ECO:0000313" key="1">
    <source>
        <dbReference type="EMBL" id="KAJ3476415.1"/>
    </source>
</evidence>
<dbReference type="AlphaFoldDB" id="A0AAD5USK7"/>
<protein>
    <submittedName>
        <fullName evidence="1">Uncharacterized protein</fullName>
    </submittedName>
</protein>
<comment type="caution">
    <text evidence="1">The sequence shown here is derived from an EMBL/GenBank/DDBJ whole genome shotgun (WGS) entry which is preliminary data.</text>
</comment>
<name>A0AAD5USK7_9APHY</name>
<evidence type="ECO:0000313" key="2">
    <source>
        <dbReference type="Proteomes" id="UP001212997"/>
    </source>
</evidence>
<keyword evidence="2" id="KW-1185">Reference proteome</keyword>